<feature type="compositionally biased region" description="Basic and acidic residues" evidence="4">
    <location>
        <begin position="183"/>
        <end position="198"/>
    </location>
</feature>
<dbReference type="PANTHER" id="PTHR33204">
    <property type="entry name" value="TRANSCRIPTIONAL REGULATOR, MARR FAMILY"/>
    <property type="match status" value="1"/>
</dbReference>
<proteinExistence type="predicted"/>
<sequence>MAIPTAQIAHSKAAPKHSSPPARTVTANGAPRERNCSVGRTIDVIGDGWSFMILRECYFGVRRFERFKDMLGLPRTTLTDRLRKLTTLGLLRQVAYSERPVRYEYQLTRMGLDLYPVMLALMTFGDRWLAGRKVKPLQLIHEGCGQPCTAVVVCSACKEEILAREVTYRDGPGAGSGPVPDTRTSRRSTDPTALERRRPSSVARALQVIGDRWSFMIIREAFFRVRRFDDLQTRLGIAPNILTDRLNRLVAEGVFRRVKYQDGPERFEYRFTDKGRDLFGPMLAMLRWGDTWLAGGEPPLILTHTTCGNDFVPTVACDQCLKALSAVDMRYRMNYRDPAAA</sequence>
<evidence type="ECO:0000313" key="7">
    <source>
        <dbReference type="Proteomes" id="UP001365846"/>
    </source>
</evidence>
<dbReference type="Proteomes" id="UP001365846">
    <property type="component" value="Unassembled WGS sequence"/>
</dbReference>
<dbReference type="Pfam" id="PF01638">
    <property type="entry name" value="HxlR"/>
    <property type="match status" value="2"/>
</dbReference>
<dbReference type="InterPro" id="IPR036390">
    <property type="entry name" value="WH_DNA-bd_sf"/>
</dbReference>
<protein>
    <submittedName>
        <fullName evidence="6">Helix-turn-helix domain-containing protein</fullName>
    </submittedName>
</protein>
<evidence type="ECO:0000256" key="1">
    <source>
        <dbReference type="ARBA" id="ARBA00023015"/>
    </source>
</evidence>
<dbReference type="Gene3D" id="1.10.10.10">
    <property type="entry name" value="Winged helix-like DNA-binding domain superfamily/Winged helix DNA-binding domain"/>
    <property type="match status" value="2"/>
</dbReference>
<keyword evidence="3" id="KW-0804">Transcription</keyword>
<dbReference type="PROSITE" id="PS51118">
    <property type="entry name" value="HTH_HXLR"/>
    <property type="match status" value="2"/>
</dbReference>
<evidence type="ECO:0000256" key="2">
    <source>
        <dbReference type="ARBA" id="ARBA00023125"/>
    </source>
</evidence>
<gene>
    <name evidence="6" type="ORF">WKW77_31255</name>
</gene>
<evidence type="ECO:0000256" key="4">
    <source>
        <dbReference type="SAM" id="MobiDB-lite"/>
    </source>
</evidence>
<evidence type="ECO:0000256" key="3">
    <source>
        <dbReference type="ARBA" id="ARBA00023163"/>
    </source>
</evidence>
<dbReference type="RefSeq" id="WP_340360781.1">
    <property type="nucleotide sequence ID" value="NZ_JBBKZU010000021.1"/>
</dbReference>
<feature type="region of interest" description="Disordered" evidence="4">
    <location>
        <begin position="168"/>
        <end position="198"/>
    </location>
</feature>
<feature type="domain" description="HTH hxlR-type" evidence="5">
    <location>
        <begin position="198"/>
        <end position="297"/>
    </location>
</feature>
<name>A0ABU8VPW0_9BURK</name>
<feature type="domain" description="HTH hxlR-type" evidence="5">
    <location>
        <begin position="36"/>
        <end position="133"/>
    </location>
</feature>
<reference evidence="6 7" key="1">
    <citation type="submission" date="2024-03" db="EMBL/GenBank/DDBJ databases">
        <title>Novel species of the genus Variovorax.</title>
        <authorList>
            <person name="Liu Q."/>
            <person name="Xin Y.-H."/>
        </authorList>
    </citation>
    <scope>NUCLEOTIDE SEQUENCE [LARGE SCALE GENOMIC DNA]</scope>
    <source>
        <strain evidence="6 7">KACC 18899</strain>
    </source>
</reference>
<organism evidence="6 7">
    <name type="scientific">Variovorax ureilyticus</name>
    <dbReference type="NCBI Taxonomy" id="1836198"/>
    <lineage>
        <taxon>Bacteria</taxon>
        <taxon>Pseudomonadati</taxon>
        <taxon>Pseudomonadota</taxon>
        <taxon>Betaproteobacteria</taxon>
        <taxon>Burkholderiales</taxon>
        <taxon>Comamonadaceae</taxon>
        <taxon>Variovorax</taxon>
    </lineage>
</organism>
<evidence type="ECO:0000259" key="5">
    <source>
        <dbReference type="PROSITE" id="PS51118"/>
    </source>
</evidence>
<keyword evidence="7" id="KW-1185">Reference proteome</keyword>
<dbReference type="SUPFAM" id="SSF46785">
    <property type="entry name" value="Winged helix' DNA-binding domain"/>
    <property type="match status" value="2"/>
</dbReference>
<keyword evidence="1" id="KW-0805">Transcription regulation</keyword>
<accession>A0ABU8VPW0</accession>
<dbReference type="InterPro" id="IPR036388">
    <property type="entry name" value="WH-like_DNA-bd_sf"/>
</dbReference>
<evidence type="ECO:0000313" key="6">
    <source>
        <dbReference type="EMBL" id="MEJ8815578.1"/>
    </source>
</evidence>
<feature type="region of interest" description="Disordered" evidence="4">
    <location>
        <begin position="1"/>
        <end position="32"/>
    </location>
</feature>
<dbReference type="InterPro" id="IPR002577">
    <property type="entry name" value="HTH_HxlR"/>
</dbReference>
<dbReference type="EMBL" id="JBBKZU010000021">
    <property type="protein sequence ID" value="MEJ8815578.1"/>
    <property type="molecule type" value="Genomic_DNA"/>
</dbReference>
<comment type="caution">
    <text evidence="6">The sequence shown here is derived from an EMBL/GenBank/DDBJ whole genome shotgun (WGS) entry which is preliminary data.</text>
</comment>
<keyword evidence="2" id="KW-0238">DNA-binding</keyword>
<dbReference type="PANTHER" id="PTHR33204:SF36">
    <property type="entry name" value="TRANSCRIPTIONAL REGULATORY PROTEIN"/>
    <property type="match status" value="1"/>
</dbReference>